<reference evidence="3" key="1">
    <citation type="submission" date="2016-10" db="EMBL/GenBank/DDBJ databases">
        <authorList>
            <person name="de Groot N.N."/>
        </authorList>
    </citation>
    <scope>NUCLEOTIDE SEQUENCE</scope>
</reference>
<dbReference type="EMBL" id="FRYL01000011">
    <property type="protein sequence ID" value="SHO80478.1"/>
    <property type="molecule type" value="Genomic_DNA"/>
</dbReference>
<dbReference type="CDD" id="cd03801">
    <property type="entry name" value="GT4_PimA-like"/>
    <property type="match status" value="1"/>
</dbReference>
<dbReference type="Pfam" id="PF00534">
    <property type="entry name" value="Glycos_transf_1"/>
    <property type="match status" value="1"/>
</dbReference>
<gene>
    <name evidence="3" type="ORF">MNB_SV-15-1346</name>
</gene>
<dbReference type="Gene3D" id="3.40.50.2000">
    <property type="entry name" value="Glycogen Phosphorylase B"/>
    <property type="match status" value="2"/>
</dbReference>
<proteinExistence type="predicted"/>
<evidence type="ECO:0000313" key="3">
    <source>
        <dbReference type="EMBL" id="SHO80478.1"/>
    </source>
</evidence>
<dbReference type="GO" id="GO:0009103">
    <property type="term" value="P:lipopolysaccharide biosynthetic process"/>
    <property type="evidence" value="ECO:0007669"/>
    <property type="project" value="TreeGrafter"/>
</dbReference>
<feature type="domain" description="Glycosyl transferase family 1" evidence="2">
    <location>
        <begin position="182"/>
        <end position="349"/>
    </location>
</feature>
<evidence type="ECO:0000259" key="2">
    <source>
        <dbReference type="Pfam" id="PF00534"/>
    </source>
</evidence>
<protein>
    <submittedName>
        <fullName evidence="3">Glycosyltransferase</fullName>
    </submittedName>
</protein>
<dbReference type="PANTHER" id="PTHR46401">
    <property type="entry name" value="GLYCOSYLTRANSFERASE WBBK-RELATED"/>
    <property type="match status" value="1"/>
</dbReference>
<dbReference type="PANTHER" id="PTHR46401:SF2">
    <property type="entry name" value="GLYCOSYLTRANSFERASE WBBK-RELATED"/>
    <property type="match status" value="1"/>
</dbReference>
<accession>A0A1W1EHX7</accession>
<organism evidence="3">
    <name type="scientific">hydrothermal vent metagenome</name>
    <dbReference type="NCBI Taxonomy" id="652676"/>
    <lineage>
        <taxon>unclassified sequences</taxon>
        <taxon>metagenomes</taxon>
        <taxon>ecological metagenomes</taxon>
    </lineage>
</organism>
<dbReference type="AlphaFoldDB" id="A0A1W1EHX7"/>
<keyword evidence="1 3" id="KW-0808">Transferase</keyword>
<dbReference type="SUPFAM" id="SSF53756">
    <property type="entry name" value="UDP-Glycosyltransferase/glycogen phosphorylase"/>
    <property type="match status" value="1"/>
</dbReference>
<dbReference type="InterPro" id="IPR001296">
    <property type="entry name" value="Glyco_trans_1"/>
</dbReference>
<name>A0A1W1EHX7_9ZZZZ</name>
<evidence type="ECO:0000256" key="1">
    <source>
        <dbReference type="ARBA" id="ARBA00022679"/>
    </source>
</evidence>
<dbReference type="GO" id="GO:0016757">
    <property type="term" value="F:glycosyltransferase activity"/>
    <property type="evidence" value="ECO:0007669"/>
    <property type="project" value="InterPro"/>
</dbReference>
<sequence length="370" mass="42722">MDKKVISIFDRVGIKAGMDYYDMGLAKGLENNDCKCTIYSNFDSKYSKKFYKILDNKGNLYKLFSHINSTIKASRDAKKSNSKLVIIHLFNANFQTLLTILIAKLFRLKVAVIAHDISSFINNDNSFIQNKIYNSLANYIIVHNRFSYNELIPYIKEESIHKVSIFKHGGFLDFIDKNISKEMARYKLGLDKDKKYILFFGQIKKVKGLDILIEALSFVSDDIELIIAGKVFGDNFNNYDMLIKELGLRDRVVKMIRFITNEERELLLFASDVNVLPYKKIYQSGVLLISMSHSLSVIASDLESNRDIIESGKNGLLFKSEDVKDLSSKIELFFDKSNDRERMSKEAYKTIRDDYSWSDIAKGYMKLIDE</sequence>